<dbReference type="GO" id="GO:0102193">
    <property type="term" value="F:protein-ribulosamine 3-kinase activity"/>
    <property type="evidence" value="ECO:0007669"/>
    <property type="project" value="UniProtKB-EC"/>
</dbReference>
<dbReference type="Gene3D" id="3.90.1200.10">
    <property type="match status" value="1"/>
</dbReference>
<comment type="catalytic activity">
    <reaction evidence="2">
        <text>N(6)-D-ribulosyl-L-lysyl-[protein] + ATP = N(6)-(3-O-phospho-D-ribulosyl)-L-lysyl-[protein] + ADP + H(+)</text>
        <dbReference type="Rhea" id="RHEA:48432"/>
        <dbReference type="Rhea" id="RHEA-COMP:12103"/>
        <dbReference type="Rhea" id="RHEA-COMP:12104"/>
        <dbReference type="ChEBI" id="CHEBI:15378"/>
        <dbReference type="ChEBI" id="CHEBI:30616"/>
        <dbReference type="ChEBI" id="CHEBI:90418"/>
        <dbReference type="ChEBI" id="CHEBI:90420"/>
        <dbReference type="ChEBI" id="CHEBI:456216"/>
        <dbReference type="EC" id="2.7.1.172"/>
    </reaction>
    <physiologicalReaction direction="left-to-right" evidence="2">
        <dbReference type="Rhea" id="RHEA:48433"/>
    </physiologicalReaction>
</comment>
<protein>
    <recommendedName>
        <fullName evidence="1">protein-ribulosamine 3-kinase</fullName>
        <ecNumber evidence="1">2.7.1.172</ecNumber>
    </recommendedName>
</protein>
<proteinExistence type="predicted"/>
<evidence type="ECO:0000313" key="3">
    <source>
        <dbReference type="EMBL" id="PCD29342.1"/>
    </source>
</evidence>
<dbReference type="PANTHER" id="PTHR12149">
    <property type="entry name" value="FRUCTOSAMINE 3 KINASE-RELATED PROTEIN"/>
    <property type="match status" value="1"/>
</dbReference>
<dbReference type="PANTHER" id="PTHR12149:SF8">
    <property type="entry name" value="PROTEIN-RIBULOSAMINE 3-KINASE"/>
    <property type="match status" value="1"/>
</dbReference>
<dbReference type="InterPro" id="IPR016477">
    <property type="entry name" value="Fructo-/Ketosamine-3-kinase"/>
</dbReference>
<dbReference type="EMBL" id="MABQ02000008">
    <property type="protein sequence ID" value="PCD29342.1"/>
    <property type="molecule type" value="Genomic_DNA"/>
</dbReference>
<comment type="caution">
    <text evidence="3">The sequence shown here is derived from an EMBL/GenBank/DDBJ whole genome shotgun (WGS) entry which is preliminary data.</text>
</comment>
<dbReference type="InterPro" id="IPR011009">
    <property type="entry name" value="Kinase-like_dom_sf"/>
</dbReference>
<dbReference type="EC" id="2.7.1.172" evidence="1"/>
<evidence type="ECO:0000313" key="4">
    <source>
        <dbReference type="Proteomes" id="UP000219602"/>
    </source>
</evidence>
<dbReference type="STRING" id="327505.A0A2H3GYP4"/>
<dbReference type="Proteomes" id="UP000219602">
    <property type="component" value="Chromosome 10"/>
</dbReference>
<reference evidence="3 4" key="1">
    <citation type="journal article" date="2016" name="Environ. Microbiol.">
        <title>Effector profiles distinguish formae speciales of Fusarium oxysporum.</title>
        <authorList>
            <person name="van Dam P."/>
            <person name="Fokkens L."/>
            <person name="Schmidt S.M."/>
            <person name="Linmans J.H."/>
            <person name="Kistler H.C."/>
            <person name="Ma L.J."/>
            <person name="Rep M."/>
        </authorList>
    </citation>
    <scope>NUCLEOTIDE SEQUENCE [LARGE SCALE GENOMIC DNA]</scope>
    <source>
        <strain evidence="3 4">Forc016</strain>
    </source>
</reference>
<sequence>MNYNDAKGYDFGSGNTNIDPAVLRELPEGCKVTSIETHGVSFWAKTGRIDVLLKDGAPQSFFIKVLSKETGMNMTKGEFHSMSAIYGVIPEFVPKPIACGTYETIPDTHFFLCEFREMTEDMPDPDEFASRLSKMHQKSVSPTGNFGFHITTYAGNLPQYVAWEDSWETFFAKSMRKALDLEIAVKGTSDELEVLSQALFEKVIPRLLRPLESDGRTVKPSLVHGDLWYANAGIDVENDQPLVFDACCFFAHNEYEFGQWRPACNRFGDEYVAAYNTFAQISAPEEDFEGRLDLYRLRFDTHVSALFVDNETLRTQVLDVMKDLVQRYG</sequence>
<dbReference type="AlphaFoldDB" id="A0A2H3GYP4"/>
<dbReference type="SUPFAM" id="SSF56112">
    <property type="entry name" value="Protein kinase-like (PK-like)"/>
    <property type="match status" value="1"/>
</dbReference>
<dbReference type="Pfam" id="PF03881">
    <property type="entry name" value="Fructosamin_kin"/>
    <property type="match status" value="1"/>
</dbReference>
<evidence type="ECO:0000256" key="1">
    <source>
        <dbReference type="ARBA" id="ARBA00011961"/>
    </source>
</evidence>
<evidence type="ECO:0000256" key="2">
    <source>
        <dbReference type="ARBA" id="ARBA00048655"/>
    </source>
</evidence>
<accession>A0A2H3GYP4</accession>
<name>A0A2H3GYP4_FUSOX</name>
<reference evidence="3 4" key="2">
    <citation type="journal article" date="2017" name="Sci. Rep.">
        <title>A mobile pathogenicity chromosome in Fusarium oxysporum for infection of multiple cucurbit species.</title>
        <authorList>
            <person name="van Dam P."/>
            <person name="Fokkens L."/>
            <person name="Ayukawa Y."/>
            <person name="van der Gragt M."/>
            <person name="Ter Horst A."/>
            <person name="Brankovics B."/>
            <person name="Houterman P.M."/>
            <person name="Arie T."/>
            <person name="Rep M."/>
        </authorList>
    </citation>
    <scope>NUCLEOTIDE SEQUENCE [LARGE SCALE GENOMIC DNA]</scope>
    <source>
        <strain evidence="3 4">Forc016</strain>
    </source>
</reference>
<organism evidence="3 4">
    <name type="scientific">Fusarium oxysporum f. sp. radicis-cucumerinum</name>
    <dbReference type="NCBI Taxonomy" id="327505"/>
    <lineage>
        <taxon>Eukaryota</taxon>
        <taxon>Fungi</taxon>
        <taxon>Dikarya</taxon>
        <taxon>Ascomycota</taxon>
        <taxon>Pezizomycotina</taxon>
        <taxon>Sordariomycetes</taxon>
        <taxon>Hypocreomycetidae</taxon>
        <taxon>Hypocreales</taxon>
        <taxon>Nectriaceae</taxon>
        <taxon>Fusarium</taxon>
        <taxon>Fusarium oxysporum species complex</taxon>
    </lineage>
</organism>
<gene>
    <name evidence="3" type="ORF">AU210_011880</name>
</gene>